<dbReference type="EMBL" id="CM045865">
    <property type="protein sequence ID" value="KAI7962882.1"/>
    <property type="molecule type" value="Genomic_DNA"/>
</dbReference>
<reference evidence="1 2" key="3">
    <citation type="journal article" date="2022" name="Microbiol. Spectr.">
        <title>Folding features and dynamics of 3D genome architecture in plant fungal pathogens.</title>
        <authorList>
            <person name="Xia C."/>
        </authorList>
    </citation>
    <scope>NUCLEOTIDE SEQUENCE [LARGE SCALE GENOMIC DNA]</scope>
    <source>
        <strain evidence="1 2">93-210</strain>
    </source>
</reference>
<reference evidence="2" key="1">
    <citation type="journal article" date="2018" name="BMC Genomics">
        <title>Genomic insights into host adaptation between the wheat stripe rust pathogen (Puccinia striiformis f. sp. tritici) and the barley stripe rust pathogen (Puccinia striiformis f. sp. hordei).</title>
        <authorList>
            <person name="Xia C."/>
            <person name="Wang M."/>
            <person name="Yin C."/>
            <person name="Cornejo O.E."/>
            <person name="Hulbert S.H."/>
            <person name="Chen X."/>
        </authorList>
    </citation>
    <scope>NUCLEOTIDE SEQUENCE [LARGE SCALE GENOMIC DNA]</scope>
    <source>
        <strain evidence="2">93-210</strain>
    </source>
</reference>
<keyword evidence="2" id="KW-1185">Reference proteome</keyword>
<sequence>MSVCCKFLAAASSICFPIPEAILPRKSNSTLSHPHPILISFHLIPHPSAHPIPIVMACISAELNIMNPSSHTHHRSSSSVGTIGTIESKTFVNNLHLNSGSTSQADDWPQITVSQRNIKQKSVKIREPSFTLFVITPSTHLTLARTLEELNCFDQTISSTRIIGSANPK</sequence>
<evidence type="ECO:0000313" key="2">
    <source>
        <dbReference type="Proteomes" id="UP001060170"/>
    </source>
</evidence>
<organism evidence="1 2">
    <name type="scientific">Puccinia striiformis f. sp. tritici</name>
    <dbReference type="NCBI Taxonomy" id="168172"/>
    <lineage>
        <taxon>Eukaryota</taxon>
        <taxon>Fungi</taxon>
        <taxon>Dikarya</taxon>
        <taxon>Basidiomycota</taxon>
        <taxon>Pucciniomycotina</taxon>
        <taxon>Pucciniomycetes</taxon>
        <taxon>Pucciniales</taxon>
        <taxon>Pucciniaceae</taxon>
        <taxon>Puccinia</taxon>
    </lineage>
</organism>
<name>A0ACC0EZL8_9BASI</name>
<evidence type="ECO:0000313" key="1">
    <source>
        <dbReference type="EMBL" id="KAI7962882.1"/>
    </source>
</evidence>
<gene>
    <name evidence="1" type="ORF">MJO28_000976</name>
</gene>
<protein>
    <submittedName>
        <fullName evidence="1">Uncharacterized protein</fullName>
    </submittedName>
</protein>
<accession>A0ACC0EZL8</accession>
<dbReference type="Proteomes" id="UP001060170">
    <property type="component" value="Chromosome 1"/>
</dbReference>
<reference evidence="2" key="2">
    <citation type="journal article" date="2018" name="Mol. Plant Microbe Interact.">
        <title>Genome sequence resources for the wheat stripe rust pathogen (Puccinia striiformis f. sp. tritici) and the barley stripe rust pathogen (Puccinia striiformis f. sp. hordei).</title>
        <authorList>
            <person name="Xia C."/>
            <person name="Wang M."/>
            <person name="Yin C."/>
            <person name="Cornejo O.E."/>
            <person name="Hulbert S.H."/>
            <person name="Chen X."/>
        </authorList>
    </citation>
    <scope>NUCLEOTIDE SEQUENCE [LARGE SCALE GENOMIC DNA]</scope>
    <source>
        <strain evidence="2">93-210</strain>
    </source>
</reference>
<comment type="caution">
    <text evidence="1">The sequence shown here is derived from an EMBL/GenBank/DDBJ whole genome shotgun (WGS) entry which is preliminary data.</text>
</comment>
<proteinExistence type="predicted"/>